<dbReference type="RefSeq" id="XP_002675875.1">
    <property type="nucleotide sequence ID" value="XM_002675829.1"/>
</dbReference>
<keyword evidence="3" id="KW-0436">Ligase</keyword>
<dbReference type="InterPro" id="IPR028889">
    <property type="entry name" value="USP"/>
</dbReference>
<dbReference type="InParanoid" id="D2VJ36"/>
<evidence type="ECO:0000313" key="6">
    <source>
        <dbReference type="EMBL" id="EFC43131.1"/>
    </source>
</evidence>
<dbReference type="GO" id="GO:0019948">
    <property type="term" value="F:SUMO activating enzyme activity"/>
    <property type="evidence" value="ECO:0007669"/>
    <property type="project" value="TreeGrafter"/>
</dbReference>
<dbReference type="GO" id="GO:0004843">
    <property type="term" value="F:cysteine-type deubiquitinase activity"/>
    <property type="evidence" value="ECO:0007669"/>
    <property type="project" value="InterPro"/>
</dbReference>
<dbReference type="GO" id="GO:0005737">
    <property type="term" value="C:cytoplasm"/>
    <property type="evidence" value="ECO:0007669"/>
    <property type="project" value="TreeGrafter"/>
</dbReference>
<dbReference type="InterPro" id="IPR038765">
    <property type="entry name" value="Papain-like_cys_pep_sf"/>
</dbReference>
<dbReference type="PANTHER" id="PTHR10953">
    <property type="entry name" value="UBIQUITIN-ACTIVATING ENZYME E1"/>
    <property type="match status" value="1"/>
</dbReference>
<dbReference type="OrthoDB" id="10252231at2759"/>
<comment type="similarity">
    <text evidence="2">Belongs to the ubiquitin-activating E1 family.</text>
</comment>
<protein>
    <submittedName>
        <fullName evidence="6">Predicted protein</fullName>
    </submittedName>
</protein>
<feature type="compositionally biased region" description="Polar residues" evidence="4">
    <location>
        <begin position="268"/>
        <end position="284"/>
    </location>
</feature>
<comment type="pathway">
    <text evidence="1">Protein modification; protein ubiquitination.</text>
</comment>
<dbReference type="InterPro" id="IPR019572">
    <property type="entry name" value="UBA_E1_SCCH"/>
</dbReference>
<dbReference type="GO" id="GO:0016925">
    <property type="term" value="P:protein sumoylation"/>
    <property type="evidence" value="ECO:0007669"/>
    <property type="project" value="TreeGrafter"/>
</dbReference>
<dbReference type="EMBL" id="GG738875">
    <property type="protein sequence ID" value="EFC43131.1"/>
    <property type="molecule type" value="Genomic_DNA"/>
</dbReference>
<dbReference type="PRINTS" id="PR01849">
    <property type="entry name" value="UBIQUITINACT"/>
</dbReference>
<dbReference type="VEuPathDB" id="AmoebaDB:NAEGRDRAFT_80153"/>
<dbReference type="SUPFAM" id="SSF54001">
    <property type="entry name" value="Cysteine proteinases"/>
    <property type="match status" value="1"/>
</dbReference>
<dbReference type="KEGG" id="ngr:NAEGRDRAFT_80153"/>
<dbReference type="GO" id="GO:0016579">
    <property type="term" value="P:protein deubiquitination"/>
    <property type="evidence" value="ECO:0007669"/>
    <property type="project" value="InterPro"/>
</dbReference>
<dbReference type="Proteomes" id="UP000006671">
    <property type="component" value="Unassembled WGS sequence"/>
</dbReference>
<dbReference type="Gene3D" id="3.40.50.720">
    <property type="entry name" value="NAD(P)-binding Rossmann-like Domain"/>
    <property type="match status" value="2"/>
</dbReference>
<dbReference type="Pfam" id="PF00443">
    <property type="entry name" value="UCH"/>
    <property type="match status" value="1"/>
</dbReference>
<dbReference type="CDD" id="cd02257">
    <property type="entry name" value="Peptidase_C19"/>
    <property type="match status" value="1"/>
</dbReference>
<dbReference type="InterPro" id="IPR045886">
    <property type="entry name" value="ThiF/MoeB/HesA"/>
</dbReference>
<name>D2VJ36_NAEGR</name>
<dbReference type="InterPro" id="IPR000011">
    <property type="entry name" value="UBQ/SUMO-activ_enz_E1-like"/>
</dbReference>
<organism evidence="7">
    <name type="scientific">Naegleria gruberi</name>
    <name type="common">Amoeba</name>
    <dbReference type="NCBI Taxonomy" id="5762"/>
    <lineage>
        <taxon>Eukaryota</taxon>
        <taxon>Discoba</taxon>
        <taxon>Heterolobosea</taxon>
        <taxon>Tetramitia</taxon>
        <taxon>Eutetramitia</taxon>
        <taxon>Vahlkampfiidae</taxon>
        <taxon>Naegleria</taxon>
    </lineage>
</organism>
<sequence>MSDTLLLSRQFSVFGANETHHIENCKLLIIGCNGLGNEVAKNLIMAGVKNVTLFDPKGVEWRDLSGLTFVGSITMKTRAKIVMDYLKDLAPKTNIKESTAKTFSALCQESYLREFTFVVCCGYPLSLNSKLNETCRKVGIPFLCCDSKGVLSYVFEDLGENYTYIVDDGKTNYDTSIPIVSIQKVENSDNKYQIMCTSTLSDGVLVSFHQIVNKSMGEVSVEAKNDKSIETSEHLKEESIDKAATTSSAPEVSNEGEVETEKQENIPLEQTKQNESNMNPQNSQVEEEKPLEELINHSKDSFFYNRRKPIDNLQLMCLKVYDIFVQENGRSPLPWNTKDCTQCKDLSIQLINSYINNDIVEDLKANIAPLNAMVGGLVAQETLKSISRKYTPLKDDRALNQFLFIDNFNLGDTLEESIMKENVQNLRGTIYEGVSPLLTERAISHLNGMNVLVAGAGAVGCEVLKNLSSMMVSTNKNSSIHVVDYDRVAPSNLHRQILFRDSDAKLMEFKAIAASRKLKQMNPDLNLIAKTEKLCYESEETEFPEQFWQNVNVIFSCVDSKDARGYLSDKAQILHIPMIEGGTEGSKGSSLIIHEQVAGYGSYMNLNASREEEVVINNACIPSFAIYKPEQAIRKAVELFTWFFKENVEVVNLLGKHDLSDEKVKENYEMYRDGLEKPEKMSRQLFNILFEEQINEAAAKYNEINEKDDVKLLLRKPPIQEKFNAHDESHLRFLKASNAIIKEFKIKKKKLTPIHFEKDEDSHLEWIVSCSILLSKCYGIFHNGEREFVRRVAGQIIPAIITTTSMVSGFMCLNLFKYVQTGYKNLSNLDFNTASNGYSFHHCVQKLKSPVPGKLISNFETVSDFVIYPSTTITEWVDFVKRKYEIGVEKITIYPKFDVYDFGSLPWGETFYETFSKNRTMQKKEWITLISETYIDGFPYSFKTQVRVSVPLKLQNVEGSCYLNSALQVLHSCHEFVEQLRNSSPTTPVAKVLKSVFEDNFSRSKINELRRLTNRSDKYSGDTPKYVRSIFTEILGEEEIDSELIDCKLVDYFSWKSPQICDVCEECQQSIRGPIRPISSQVLLLQGNPKVSTEQLLNNSFCFDSNNKCQCGGKIFRHKIFQSCPEYLLCEIENPQQKWIPNNSIETKVYIETVDCTYELVGGAIYSGNRSGGHWRAYSKQAYGWFSCDDSMVSYIGTTIPSSYLLGSAFVAYKKVGNDPTNEDEMVDE</sequence>
<dbReference type="Pfam" id="PF10585">
    <property type="entry name" value="UBA_E1_SCCH"/>
    <property type="match status" value="1"/>
</dbReference>
<dbReference type="PROSITE" id="PS50235">
    <property type="entry name" value="USP_3"/>
    <property type="match status" value="1"/>
</dbReference>
<evidence type="ECO:0000259" key="5">
    <source>
        <dbReference type="PROSITE" id="PS50235"/>
    </source>
</evidence>
<evidence type="ECO:0000256" key="3">
    <source>
        <dbReference type="ARBA" id="ARBA00022598"/>
    </source>
</evidence>
<dbReference type="InterPro" id="IPR000594">
    <property type="entry name" value="ThiF_NAD_FAD-bd"/>
</dbReference>
<evidence type="ECO:0000313" key="7">
    <source>
        <dbReference type="Proteomes" id="UP000006671"/>
    </source>
</evidence>
<dbReference type="GeneID" id="8853192"/>
<dbReference type="AlphaFoldDB" id="D2VJ36"/>
<dbReference type="STRING" id="5762.D2VJ36"/>
<feature type="region of interest" description="Disordered" evidence="4">
    <location>
        <begin position="224"/>
        <end position="289"/>
    </location>
</feature>
<keyword evidence="7" id="KW-1185">Reference proteome</keyword>
<feature type="compositionally biased region" description="Basic and acidic residues" evidence="4">
    <location>
        <begin position="224"/>
        <end position="241"/>
    </location>
</feature>
<dbReference type="GO" id="GO:0031510">
    <property type="term" value="C:SUMO activating enzyme complex"/>
    <property type="evidence" value="ECO:0007669"/>
    <property type="project" value="TreeGrafter"/>
</dbReference>
<dbReference type="Gene3D" id="3.90.70.10">
    <property type="entry name" value="Cysteine proteinases"/>
    <property type="match status" value="1"/>
</dbReference>
<dbReference type="InterPro" id="IPR042063">
    <property type="entry name" value="Ubi_acti_E1_SCCH"/>
</dbReference>
<dbReference type="PANTHER" id="PTHR10953:SF4">
    <property type="entry name" value="UBIQUITIN-ACTIVATING ENZYME E1 C-TERMINAL DOMAIN-CONTAINING PROTEIN"/>
    <property type="match status" value="1"/>
</dbReference>
<dbReference type="InterPro" id="IPR035985">
    <property type="entry name" value="Ubiquitin-activating_enz"/>
</dbReference>
<gene>
    <name evidence="6" type="ORF">NAEGRDRAFT_80153</name>
</gene>
<reference evidence="6 7" key="1">
    <citation type="journal article" date="2010" name="Cell">
        <title>The genome of Naegleria gruberi illuminates early eukaryotic versatility.</title>
        <authorList>
            <person name="Fritz-Laylin L.K."/>
            <person name="Prochnik S.E."/>
            <person name="Ginger M.L."/>
            <person name="Dacks J.B."/>
            <person name="Carpenter M.L."/>
            <person name="Field M.C."/>
            <person name="Kuo A."/>
            <person name="Paredez A."/>
            <person name="Chapman J."/>
            <person name="Pham J."/>
            <person name="Shu S."/>
            <person name="Neupane R."/>
            <person name="Cipriano M."/>
            <person name="Mancuso J."/>
            <person name="Tu H."/>
            <person name="Salamov A."/>
            <person name="Lindquist E."/>
            <person name="Shapiro H."/>
            <person name="Lucas S."/>
            <person name="Grigoriev I.V."/>
            <person name="Cande W.Z."/>
            <person name="Fulton C."/>
            <person name="Rokhsar D.S."/>
            <person name="Dawson S.C."/>
        </authorList>
    </citation>
    <scope>NUCLEOTIDE SEQUENCE [LARGE SCALE GENOMIC DNA]</scope>
    <source>
        <strain evidence="6 7">NEG-M</strain>
    </source>
</reference>
<feature type="domain" description="USP" evidence="5">
    <location>
        <begin position="952"/>
        <end position="1217"/>
    </location>
</feature>
<evidence type="ECO:0000256" key="2">
    <source>
        <dbReference type="ARBA" id="ARBA00005673"/>
    </source>
</evidence>
<accession>D2VJ36</accession>
<evidence type="ECO:0000256" key="4">
    <source>
        <dbReference type="SAM" id="MobiDB-lite"/>
    </source>
</evidence>
<evidence type="ECO:0000256" key="1">
    <source>
        <dbReference type="ARBA" id="ARBA00004906"/>
    </source>
</evidence>
<dbReference type="SUPFAM" id="SSF69572">
    <property type="entry name" value="Activating enzymes of the ubiquitin-like proteins"/>
    <property type="match status" value="2"/>
</dbReference>
<dbReference type="Pfam" id="PF00899">
    <property type="entry name" value="ThiF"/>
    <property type="match status" value="2"/>
</dbReference>
<dbReference type="Gene3D" id="1.10.10.2660">
    <property type="entry name" value="Ubiquitin-activating enzyme E1, SCCH domain"/>
    <property type="match status" value="1"/>
</dbReference>
<proteinExistence type="inferred from homology"/>
<dbReference type="eggNOG" id="KOG2012">
    <property type="taxonomic scope" value="Eukaryota"/>
</dbReference>
<dbReference type="InterPro" id="IPR001394">
    <property type="entry name" value="Peptidase_C19_UCH"/>
</dbReference>